<dbReference type="PIRSF" id="PIRSF000189">
    <property type="entry name" value="D-aa_oxidase"/>
    <property type="match status" value="1"/>
</dbReference>
<dbReference type="PANTHER" id="PTHR11530:SF26">
    <property type="entry name" value="FAD DEPENDENT OXIDOREDUCTASE SUPERFAMILY (AFU_ORTHOLOGUE AFUA_5G13940)"/>
    <property type="match status" value="1"/>
</dbReference>
<keyword evidence="6" id="KW-0732">Signal</keyword>
<accession>A0AA38X968</accession>
<dbReference type="InterPro" id="IPR006076">
    <property type="entry name" value="FAD-dep_OxRdtase"/>
</dbReference>
<keyword evidence="9" id="KW-1185">Reference proteome</keyword>
<organism evidence="8 9">
    <name type="scientific">Cladophialophora chaetospira</name>
    <dbReference type="NCBI Taxonomy" id="386627"/>
    <lineage>
        <taxon>Eukaryota</taxon>
        <taxon>Fungi</taxon>
        <taxon>Dikarya</taxon>
        <taxon>Ascomycota</taxon>
        <taxon>Pezizomycotina</taxon>
        <taxon>Eurotiomycetes</taxon>
        <taxon>Chaetothyriomycetidae</taxon>
        <taxon>Chaetothyriales</taxon>
        <taxon>Herpotrichiellaceae</taxon>
        <taxon>Cladophialophora</taxon>
    </lineage>
</organism>
<feature type="signal peptide" evidence="6">
    <location>
        <begin position="1"/>
        <end position="19"/>
    </location>
</feature>
<dbReference type="SUPFAM" id="SSF51971">
    <property type="entry name" value="Nucleotide-binding domain"/>
    <property type="match status" value="1"/>
</dbReference>
<sequence>MPSSTIIVIGAGVTGLTTAVLLQQHHPTHPITIIAAETPSTPSPTADYASQWAGAHYRPIHPLTTPQLRFEHELTMHTASTMRRIARENPEAGVAETPALEYFANTPKEILELKTGDVYAWPGDGFRVLGKTELPAEAEWGCEYQAYCVNVSVYTRWLMDRFIANGGKFIQHRLSSASDAFEFARQNNLGRPHVVVNCSGRNFDADPKTKIIRGQTVLVKQQYHRTITWQHADGTWAFLIPRPLNGGTIVGGTKEIDDWEASPRAETREKLLKRSVESFPDFVAKVEDFVVLKDNVGRRPWREGGYRFGIERLGSEKTVVHGYGAGGRGYECSWGAAREIAGLVKQVLGTQAKL</sequence>
<evidence type="ECO:0000256" key="3">
    <source>
        <dbReference type="ARBA" id="ARBA00022630"/>
    </source>
</evidence>
<keyword evidence="4" id="KW-0274">FAD</keyword>
<dbReference type="Pfam" id="PF01266">
    <property type="entry name" value="DAO"/>
    <property type="match status" value="1"/>
</dbReference>
<dbReference type="GO" id="GO:0019478">
    <property type="term" value="P:D-amino acid catabolic process"/>
    <property type="evidence" value="ECO:0007669"/>
    <property type="project" value="TreeGrafter"/>
</dbReference>
<protein>
    <recommendedName>
        <fullName evidence="7">FAD dependent oxidoreductase domain-containing protein</fullName>
    </recommendedName>
</protein>
<dbReference type="EMBL" id="JAPDRK010000009">
    <property type="protein sequence ID" value="KAJ9608874.1"/>
    <property type="molecule type" value="Genomic_DNA"/>
</dbReference>
<dbReference type="GO" id="GO:0003884">
    <property type="term" value="F:D-amino-acid oxidase activity"/>
    <property type="evidence" value="ECO:0007669"/>
    <property type="project" value="InterPro"/>
</dbReference>
<evidence type="ECO:0000256" key="5">
    <source>
        <dbReference type="ARBA" id="ARBA00023002"/>
    </source>
</evidence>
<dbReference type="GO" id="GO:0071949">
    <property type="term" value="F:FAD binding"/>
    <property type="evidence" value="ECO:0007669"/>
    <property type="project" value="InterPro"/>
</dbReference>
<keyword evidence="3" id="KW-0285">Flavoprotein</keyword>
<evidence type="ECO:0000256" key="1">
    <source>
        <dbReference type="ARBA" id="ARBA00001974"/>
    </source>
</evidence>
<dbReference type="Proteomes" id="UP001172673">
    <property type="component" value="Unassembled WGS sequence"/>
</dbReference>
<comment type="similarity">
    <text evidence="2">Belongs to the DAMOX/DASOX family.</text>
</comment>
<evidence type="ECO:0000259" key="7">
    <source>
        <dbReference type="Pfam" id="PF01266"/>
    </source>
</evidence>
<evidence type="ECO:0000256" key="4">
    <source>
        <dbReference type="ARBA" id="ARBA00022827"/>
    </source>
</evidence>
<dbReference type="Gene3D" id="3.40.50.720">
    <property type="entry name" value="NAD(P)-binding Rossmann-like Domain"/>
    <property type="match status" value="1"/>
</dbReference>
<evidence type="ECO:0000313" key="8">
    <source>
        <dbReference type="EMBL" id="KAJ9608874.1"/>
    </source>
</evidence>
<feature type="chain" id="PRO_5041466886" description="FAD dependent oxidoreductase domain-containing protein" evidence="6">
    <location>
        <begin position="20"/>
        <end position="354"/>
    </location>
</feature>
<keyword evidence="5" id="KW-0560">Oxidoreductase</keyword>
<gene>
    <name evidence="8" type="ORF">H2200_006645</name>
</gene>
<evidence type="ECO:0000256" key="6">
    <source>
        <dbReference type="SAM" id="SignalP"/>
    </source>
</evidence>
<dbReference type="InterPro" id="IPR023209">
    <property type="entry name" value="DAO"/>
</dbReference>
<proteinExistence type="inferred from homology"/>
<reference evidence="8" key="1">
    <citation type="submission" date="2022-10" db="EMBL/GenBank/DDBJ databases">
        <title>Culturing micro-colonial fungi from biological soil crusts in the Mojave desert and describing Neophaeococcomyces mojavensis, and introducing the new genera and species Taxawa tesnikishii.</title>
        <authorList>
            <person name="Kurbessoian T."/>
            <person name="Stajich J.E."/>
        </authorList>
    </citation>
    <scope>NUCLEOTIDE SEQUENCE</scope>
    <source>
        <strain evidence="8">TK_41</strain>
    </source>
</reference>
<evidence type="ECO:0000313" key="9">
    <source>
        <dbReference type="Proteomes" id="UP001172673"/>
    </source>
</evidence>
<dbReference type="PANTHER" id="PTHR11530">
    <property type="entry name" value="D-AMINO ACID OXIDASE"/>
    <property type="match status" value="1"/>
</dbReference>
<dbReference type="SUPFAM" id="SSF54373">
    <property type="entry name" value="FAD-linked reductases, C-terminal domain"/>
    <property type="match status" value="1"/>
</dbReference>
<comment type="caution">
    <text evidence="8">The sequence shown here is derived from an EMBL/GenBank/DDBJ whole genome shotgun (WGS) entry which is preliminary data.</text>
</comment>
<dbReference type="Gene3D" id="3.30.9.10">
    <property type="entry name" value="D-Amino Acid Oxidase, subunit A, domain 2"/>
    <property type="match status" value="1"/>
</dbReference>
<name>A0AA38X968_9EURO</name>
<comment type="cofactor">
    <cofactor evidence="1">
        <name>FAD</name>
        <dbReference type="ChEBI" id="CHEBI:57692"/>
    </cofactor>
</comment>
<evidence type="ECO:0000256" key="2">
    <source>
        <dbReference type="ARBA" id="ARBA00006730"/>
    </source>
</evidence>
<dbReference type="AlphaFoldDB" id="A0AA38X968"/>
<feature type="domain" description="FAD dependent oxidoreductase" evidence="7">
    <location>
        <begin position="6"/>
        <end position="341"/>
    </location>
</feature>
<dbReference type="GO" id="GO:0005737">
    <property type="term" value="C:cytoplasm"/>
    <property type="evidence" value="ECO:0007669"/>
    <property type="project" value="TreeGrafter"/>
</dbReference>